<dbReference type="InterPro" id="IPR007848">
    <property type="entry name" value="Small_mtfrase_dom"/>
</dbReference>
<dbReference type="Gene3D" id="3.40.50.150">
    <property type="entry name" value="Vaccinia Virus protein VP39"/>
    <property type="match status" value="1"/>
</dbReference>
<dbReference type="InterPro" id="IPR029063">
    <property type="entry name" value="SAM-dependent_MTases_sf"/>
</dbReference>
<dbReference type="PANTHER" id="PTHR43042:SF3">
    <property type="entry name" value="RIBOSOMAL RNA LARGE SUBUNIT METHYLTRANSFERASE YWBD-RELATED"/>
    <property type="match status" value="1"/>
</dbReference>
<dbReference type="SUPFAM" id="SSF53335">
    <property type="entry name" value="S-adenosyl-L-methionine-dependent methyltransferases"/>
    <property type="match status" value="1"/>
</dbReference>
<protein>
    <recommendedName>
        <fullName evidence="1">Methyltransferase small domain-containing protein</fullName>
    </recommendedName>
</protein>
<dbReference type="Pfam" id="PF05175">
    <property type="entry name" value="MTS"/>
    <property type="match status" value="1"/>
</dbReference>
<dbReference type="AlphaFoldDB" id="A0AAE0FGL3"/>
<dbReference type="PANTHER" id="PTHR43042">
    <property type="entry name" value="SAM-DEPENDENT METHYLTRANSFERASE"/>
    <property type="match status" value="1"/>
</dbReference>
<feature type="non-terminal residue" evidence="2">
    <location>
        <position position="1"/>
    </location>
</feature>
<evidence type="ECO:0000259" key="1">
    <source>
        <dbReference type="Pfam" id="PF05175"/>
    </source>
</evidence>
<name>A0AAE0FGL3_9CHLO</name>
<evidence type="ECO:0000313" key="3">
    <source>
        <dbReference type="Proteomes" id="UP001190700"/>
    </source>
</evidence>
<dbReference type="Proteomes" id="UP001190700">
    <property type="component" value="Unassembled WGS sequence"/>
</dbReference>
<dbReference type="EMBL" id="LGRX02018821">
    <property type="protein sequence ID" value="KAK3259360.1"/>
    <property type="molecule type" value="Genomic_DNA"/>
</dbReference>
<reference evidence="2 3" key="1">
    <citation type="journal article" date="2015" name="Genome Biol. Evol.">
        <title>Comparative Genomics of a Bacterivorous Green Alga Reveals Evolutionary Causalities and Consequences of Phago-Mixotrophic Mode of Nutrition.</title>
        <authorList>
            <person name="Burns J.A."/>
            <person name="Paasch A."/>
            <person name="Narechania A."/>
            <person name="Kim E."/>
        </authorList>
    </citation>
    <scope>NUCLEOTIDE SEQUENCE [LARGE SCALE GENOMIC DNA]</scope>
    <source>
        <strain evidence="2 3">PLY_AMNH</strain>
    </source>
</reference>
<dbReference type="GO" id="GO:0032259">
    <property type="term" value="P:methylation"/>
    <property type="evidence" value="ECO:0007669"/>
    <property type="project" value="UniProtKB-KW"/>
</dbReference>
<keyword evidence="3" id="KW-1185">Reference proteome</keyword>
<dbReference type="GO" id="GO:0008168">
    <property type="term" value="F:methyltransferase activity"/>
    <property type="evidence" value="ECO:0007669"/>
    <property type="project" value="UniProtKB-KW"/>
</dbReference>
<comment type="caution">
    <text evidence="2">The sequence shown here is derived from an EMBL/GenBank/DDBJ whole genome shotgun (WGS) entry which is preliminary data.</text>
</comment>
<organism evidence="2 3">
    <name type="scientific">Cymbomonas tetramitiformis</name>
    <dbReference type="NCBI Taxonomy" id="36881"/>
    <lineage>
        <taxon>Eukaryota</taxon>
        <taxon>Viridiplantae</taxon>
        <taxon>Chlorophyta</taxon>
        <taxon>Pyramimonadophyceae</taxon>
        <taxon>Pyramimonadales</taxon>
        <taxon>Pyramimonadaceae</taxon>
        <taxon>Cymbomonas</taxon>
    </lineage>
</organism>
<gene>
    <name evidence="2" type="ORF">CYMTET_31637</name>
</gene>
<evidence type="ECO:0000313" key="2">
    <source>
        <dbReference type="EMBL" id="KAK3259360.1"/>
    </source>
</evidence>
<feature type="domain" description="Methyltransferase small" evidence="1">
    <location>
        <begin position="7"/>
        <end position="98"/>
    </location>
</feature>
<dbReference type="CDD" id="cd02440">
    <property type="entry name" value="AdoMet_MTases"/>
    <property type="match status" value="1"/>
</dbReference>
<accession>A0AAE0FGL3</accession>
<sequence>GGFSVYAARGGATDVTSLDLSKFALASAERNYSLNTQVVQADAFKWLAESQNVYDIVILDPPALAKRKADTSQALQAYRKLASSGAKLTGKGGILISASCSAHIKADDFFDMVHAALKASV</sequence>
<feature type="non-terminal residue" evidence="2">
    <location>
        <position position="121"/>
    </location>
</feature>
<proteinExistence type="predicted"/>